<organism evidence="3 4">
    <name type="scientific">Ophiocordyceps sinensis</name>
    <dbReference type="NCBI Taxonomy" id="72228"/>
    <lineage>
        <taxon>Eukaryota</taxon>
        <taxon>Fungi</taxon>
        <taxon>Dikarya</taxon>
        <taxon>Ascomycota</taxon>
        <taxon>Pezizomycotina</taxon>
        <taxon>Sordariomycetes</taxon>
        <taxon>Hypocreomycetidae</taxon>
        <taxon>Hypocreales</taxon>
        <taxon>Ophiocordycipitaceae</taxon>
        <taxon>Ophiocordyceps</taxon>
    </lineage>
</organism>
<keyword evidence="4" id="KW-1185">Reference proteome</keyword>
<dbReference type="AlphaFoldDB" id="A0A8H4Q054"/>
<dbReference type="InterPro" id="IPR024764">
    <property type="entry name" value="TFIIIC_Znf"/>
</dbReference>
<dbReference type="OrthoDB" id="192611at2759"/>
<proteinExistence type="predicted"/>
<dbReference type="Proteomes" id="UP000557566">
    <property type="component" value="Unassembled WGS sequence"/>
</dbReference>
<feature type="domain" description="Transcription factor IIIC 90kDa subunit N-terminal" evidence="1">
    <location>
        <begin position="26"/>
        <end position="551"/>
    </location>
</feature>
<dbReference type="Pfam" id="PF12660">
    <property type="entry name" value="zf-TFIIIC"/>
    <property type="match status" value="1"/>
</dbReference>
<evidence type="ECO:0000259" key="2">
    <source>
        <dbReference type="Pfam" id="PF12660"/>
    </source>
</evidence>
<gene>
    <name evidence="3" type="ORF">G6O67_000871</name>
</gene>
<evidence type="ECO:0000313" key="3">
    <source>
        <dbReference type="EMBL" id="KAF4513623.1"/>
    </source>
</evidence>
<dbReference type="InterPro" id="IPR024761">
    <property type="entry name" value="TFIIIC_delta_N"/>
</dbReference>
<sequence length="707" mass="75503">MDPSKARPLEALDFRFRPLTPLALAWSCDAELAVALDDAIHVLIPEYPKEKSGGDKDGAFDEALHQPQFSLALQVSGIFLPEPSINARLCAAGGVRLPQRGAGDDFRFRGAGRGPLSRSGAALGQTVRVEWSPGGLGQNLRPVLAALTTNGAFVALGEAIDAASTVASGATARSFKNWRVLWGLGARLPVPDASRDKGFREMDDKIVAFSWARELLPGRALLAYTNDAGTIVIMGVQHLLGPRDEAASAEQEPVWQLSELARFDGRGPHRVPDAQDADFVPFGSAFGLRWSPWLVSPGSRTATLAYVAHNHVGFRRVTMAGDWAPASDPQLRVEQTDTTAVCINLGPGAFVEWEDAIWPDDKHGPTARGIIATPFVPKPFQVNLGANPSEPVAAHATSQCATVYARDEDSTTNPITGLVVHRPDARDKPPTPRYTLVRLSATATTGDWFHTNEPEPEPEPGAAPRLPQWAEYVRAQTARVVPRLAAMQGVVDSDSESEDMEDEYQLDAPRRPMSRARPHRFRIWGLAASPAGACSAVVVTKHSTHHPHRRARSKLLFAWPDAPPPGGPPPPPPPAGLTTEGRLWEAIYGCRGSVADTLPTAGAPALPSPLRDLFRAVVSLQRCVFCDAPLRAAFDESACENGHLFATCAASGLAIMAPGVSRLCAVCGLRCLSVAELAALARRLLGPDAVVDSAGDVCGGCRGKFVA</sequence>
<feature type="domain" description="Transcription factor IIIC putative zinc-finger" evidence="2">
    <location>
        <begin position="621"/>
        <end position="681"/>
    </location>
</feature>
<name>A0A8H4Q054_9HYPO</name>
<reference evidence="3 4" key="1">
    <citation type="journal article" date="2020" name="Genome Biol. Evol.">
        <title>A new high-quality draft genome assembly of the Chinese cordyceps Ophiocordyceps sinensis.</title>
        <authorList>
            <person name="Shu R."/>
            <person name="Zhang J."/>
            <person name="Meng Q."/>
            <person name="Zhang H."/>
            <person name="Zhou G."/>
            <person name="Li M."/>
            <person name="Wu P."/>
            <person name="Zhao Y."/>
            <person name="Chen C."/>
            <person name="Qin Q."/>
        </authorList>
    </citation>
    <scope>NUCLEOTIDE SEQUENCE [LARGE SCALE GENOMIC DNA]</scope>
    <source>
        <strain evidence="3 4">IOZ07</strain>
    </source>
</reference>
<evidence type="ECO:0000259" key="1">
    <source>
        <dbReference type="Pfam" id="PF12657"/>
    </source>
</evidence>
<comment type="caution">
    <text evidence="3">The sequence shown here is derived from an EMBL/GenBank/DDBJ whole genome shotgun (WGS) entry which is preliminary data.</text>
</comment>
<protein>
    <recommendedName>
        <fullName evidence="5">Transcription factor IIIC 90kDa subunit N-terminal domain-containing protein</fullName>
    </recommendedName>
</protein>
<evidence type="ECO:0000313" key="4">
    <source>
        <dbReference type="Proteomes" id="UP000557566"/>
    </source>
</evidence>
<dbReference type="Pfam" id="PF12657">
    <property type="entry name" value="TFIIIC_delta"/>
    <property type="match status" value="1"/>
</dbReference>
<dbReference type="EMBL" id="JAAVMX010000001">
    <property type="protein sequence ID" value="KAF4513623.1"/>
    <property type="molecule type" value="Genomic_DNA"/>
</dbReference>
<evidence type="ECO:0008006" key="5">
    <source>
        <dbReference type="Google" id="ProtNLM"/>
    </source>
</evidence>
<accession>A0A8H4Q054</accession>